<accession>A0AAW5IFE7</accession>
<evidence type="ECO:0000313" key="3">
    <source>
        <dbReference type="Proteomes" id="UP001205506"/>
    </source>
</evidence>
<dbReference type="AlphaFoldDB" id="A0AAW5IFE7"/>
<dbReference type="Proteomes" id="UP001205506">
    <property type="component" value="Unassembled WGS sequence"/>
</dbReference>
<name>A0AAW5IFE7_9BACT</name>
<organism evidence="2 3">
    <name type="scientific">Segatella copri</name>
    <dbReference type="NCBI Taxonomy" id="165179"/>
    <lineage>
        <taxon>Bacteria</taxon>
        <taxon>Pseudomonadati</taxon>
        <taxon>Bacteroidota</taxon>
        <taxon>Bacteroidia</taxon>
        <taxon>Bacteroidales</taxon>
        <taxon>Prevotellaceae</taxon>
        <taxon>Segatella</taxon>
    </lineage>
</organism>
<gene>
    <name evidence="2" type="ORF">NNC68_12415</name>
</gene>
<feature type="coiled-coil region" evidence="1">
    <location>
        <begin position="6"/>
        <end position="36"/>
    </location>
</feature>
<evidence type="ECO:0000313" key="2">
    <source>
        <dbReference type="EMBL" id="MCP9550266.1"/>
    </source>
</evidence>
<reference evidence="2" key="1">
    <citation type="submission" date="2022-07" db="EMBL/GenBank/DDBJ databases">
        <title>Prevotella copri.</title>
        <authorList>
            <person name="Yang C."/>
        </authorList>
    </citation>
    <scope>NUCLEOTIDE SEQUENCE</scope>
    <source>
        <strain evidence="2">HF1805</strain>
    </source>
</reference>
<evidence type="ECO:0000256" key="1">
    <source>
        <dbReference type="SAM" id="Coils"/>
    </source>
</evidence>
<keyword evidence="1" id="KW-0175">Coiled coil</keyword>
<dbReference type="EMBL" id="JANDWU010000026">
    <property type="protein sequence ID" value="MCP9550266.1"/>
    <property type="molecule type" value="Genomic_DNA"/>
</dbReference>
<protein>
    <submittedName>
        <fullName evidence="2">Uncharacterized protein</fullName>
    </submittedName>
</protein>
<proteinExistence type="predicted"/>
<comment type="caution">
    <text evidence="2">The sequence shown here is derived from an EMBL/GenBank/DDBJ whole genome shotgun (WGS) entry which is preliminary data.</text>
</comment>
<sequence>MNKERRDRLSDVIASLEEAKDLLEDVKNDEQDAFDNMPVGLQCSERGSKMEDYVELMEDAGDQIDKVCEFIEKNIIKKR</sequence>
<dbReference type="RefSeq" id="WP_254970074.1">
    <property type="nucleotide sequence ID" value="NZ_JANDWU010000026.1"/>
</dbReference>